<dbReference type="InterPro" id="IPR008628">
    <property type="entry name" value="GPP34-like"/>
</dbReference>
<comment type="caution">
    <text evidence="5">The sequence shown here is derived from an EMBL/GenBank/DDBJ whole genome shotgun (WGS) entry which is preliminary data.</text>
</comment>
<evidence type="ECO:0000313" key="6">
    <source>
        <dbReference type="Proteomes" id="UP000542742"/>
    </source>
</evidence>
<keyword evidence="6" id="KW-1185">Reference proteome</keyword>
<accession>A0A7W7CTN3</accession>
<name>A0A7W7CTN3_9ACTN</name>
<evidence type="ECO:0000256" key="3">
    <source>
        <dbReference type="ARBA" id="ARBA00023121"/>
    </source>
</evidence>
<dbReference type="AlphaFoldDB" id="A0A7W7CTN3"/>
<dbReference type="InterPro" id="IPR038261">
    <property type="entry name" value="GPP34-like_sf"/>
</dbReference>
<dbReference type="RefSeq" id="WP_203722842.1">
    <property type="nucleotide sequence ID" value="NZ_BOMC01000080.1"/>
</dbReference>
<proteinExistence type="predicted"/>
<dbReference type="EMBL" id="JACHMF010000001">
    <property type="protein sequence ID" value="MBB4693170.1"/>
    <property type="molecule type" value="Genomic_DNA"/>
</dbReference>
<organism evidence="5 6">
    <name type="scientific">Paractinoplanes abujensis</name>
    <dbReference type="NCBI Taxonomy" id="882441"/>
    <lineage>
        <taxon>Bacteria</taxon>
        <taxon>Bacillati</taxon>
        <taxon>Actinomycetota</taxon>
        <taxon>Actinomycetes</taxon>
        <taxon>Micromonosporales</taxon>
        <taxon>Micromonosporaceae</taxon>
        <taxon>Paractinoplanes</taxon>
    </lineage>
</organism>
<keyword evidence="4" id="KW-0472">Membrane</keyword>
<evidence type="ECO:0000256" key="1">
    <source>
        <dbReference type="ARBA" id="ARBA00004255"/>
    </source>
</evidence>
<sequence length="223" mass="23061">MPADHGASTLAEDLLLLLFQPDSAPPGPAGATGESTLAHALAGAVLTELGLGRHVRTVPDGVGAIRLEVVAQHPPADDILRHAWDYLARGPRGIPAALDAIGPDLRDPLVDRLVGRGDLRRSHRTALGVVDVETFEDGGSGRRERLLAAVRETVVEGARPQPRIAALAALLSASGTLPQYGPGIPWTAAVVARAKKLEQESWGATATAAAIARTVTAAVAGHL</sequence>
<evidence type="ECO:0000256" key="2">
    <source>
        <dbReference type="ARBA" id="ARBA00023034"/>
    </source>
</evidence>
<dbReference type="Proteomes" id="UP000542742">
    <property type="component" value="Unassembled WGS sequence"/>
</dbReference>
<gene>
    <name evidence="5" type="ORF">BKA14_003318</name>
</gene>
<evidence type="ECO:0008006" key="7">
    <source>
        <dbReference type="Google" id="ProtNLM"/>
    </source>
</evidence>
<keyword evidence="3" id="KW-0446">Lipid-binding</keyword>
<dbReference type="GO" id="GO:0070273">
    <property type="term" value="F:phosphatidylinositol-4-phosphate binding"/>
    <property type="evidence" value="ECO:0007669"/>
    <property type="project" value="InterPro"/>
</dbReference>
<dbReference type="Gene3D" id="1.10.3630.10">
    <property type="entry name" value="yeast vps74-n-term truncation variant domain like"/>
    <property type="match status" value="1"/>
</dbReference>
<keyword evidence="2" id="KW-0333">Golgi apparatus</keyword>
<dbReference type="Pfam" id="PF05719">
    <property type="entry name" value="GPP34"/>
    <property type="match status" value="1"/>
</dbReference>
<reference evidence="5 6" key="1">
    <citation type="submission" date="2020-08" db="EMBL/GenBank/DDBJ databases">
        <title>Sequencing the genomes of 1000 actinobacteria strains.</title>
        <authorList>
            <person name="Klenk H.-P."/>
        </authorList>
    </citation>
    <scope>NUCLEOTIDE SEQUENCE [LARGE SCALE GENOMIC DNA]</scope>
    <source>
        <strain evidence="5 6">DSM 45518</strain>
    </source>
</reference>
<comment type="subcellular location">
    <subcellularLocation>
        <location evidence="1">Golgi apparatus membrane</location>
        <topology evidence="1">Peripheral membrane protein</topology>
        <orientation evidence="1">Cytoplasmic side</orientation>
    </subcellularLocation>
</comment>
<protein>
    <recommendedName>
        <fullName evidence="7">Golgi phosphoprotein 3 GPP34</fullName>
    </recommendedName>
</protein>
<evidence type="ECO:0000313" key="5">
    <source>
        <dbReference type="EMBL" id="MBB4693170.1"/>
    </source>
</evidence>
<dbReference type="GO" id="GO:0012505">
    <property type="term" value="C:endomembrane system"/>
    <property type="evidence" value="ECO:0007669"/>
    <property type="project" value="UniProtKB-ARBA"/>
</dbReference>
<evidence type="ECO:0000256" key="4">
    <source>
        <dbReference type="ARBA" id="ARBA00023136"/>
    </source>
</evidence>
<dbReference type="GO" id="GO:0005737">
    <property type="term" value="C:cytoplasm"/>
    <property type="evidence" value="ECO:0007669"/>
    <property type="project" value="UniProtKB-ARBA"/>
</dbReference>